<name>A0A3N1CPG7_9ACTN</name>
<sequence length="205" mass="20604">MTHMMTRPPVPAGALRTTAGACAATAFAAFALSDLAHPGYDPVAEPVSRYVNGAHGWLVTLGIAALSLAVAAVAALAGRGRVPLAWAAAGAAVAAVFPADPPGRWEAPSPSDSVHGAAAWTALILLCAAAHVVTRSLRRSTGVPLRALRACAAASTTGLVLFAVCLADRMALTHSAPLGLAERLLLAAVLAWLALAAGALREAAR</sequence>
<feature type="chain" id="PRO_5038817382" evidence="2">
    <location>
        <begin position="24"/>
        <end position="205"/>
    </location>
</feature>
<evidence type="ECO:0000313" key="4">
    <source>
        <dbReference type="Proteomes" id="UP000272400"/>
    </source>
</evidence>
<feature type="signal peptide" evidence="2">
    <location>
        <begin position="1"/>
        <end position="23"/>
    </location>
</feature>
<dbReference type="AlphaFoldDB" id="A0A3N1CPG7"/>
<organism evidence="3 4">
    <name type="scientific">Actinocorallia herbida</name>
    <dbReference type="NCBI Taxonomy" id="58109"/>
    <lineage>
        <taxon>Bacteria</taxon>
        <taxon>Bacillati</taxon>
        <taxon>Actinomycetota</taxon>
        <taxon>Actinomycetes</taxon>
        <taxon>Streptosporangiales</taxon>
        <taxon>Thermomonosporaceae</taxon>
        <taxon>Actinocorallia</taxon>
    </lineage>
</organism>
<reference evidence="3 4" key="1">
    <citation type="submission" date="2018-11" db="EMBL/GenBank/DDBJ databases">
        <title>Sequencing the genomes of 1000 actinobacteria strains.</title>
        <authorList>
            <person name="Klenk H.-P."/>
        </authorList>
    </citation>
    <scope>NUCLEOTIDE SEQUENCE [LARGE SCALE GENOMIC DNA]</scope>
    <source>
        <strain evidence="3 4">DSM 44254</strain>
    </source>
</reference>
<dbReference type="EMBL" id="RJKE01000001">
    <property type="protein sequence ID" value="ROO83217.1"/>
    <property type="molecule type" value="Genomic_DNA"/>
</dbReference>
<dbReference type="InterPro" id="IPR009339">
    <property type="entry name" value="DUF998"/>
</dbReference>
<dbReference type="Proteomes" id="UP000272400">
    <property type="component" value="Unassembled WGS sequence"/>
</dbReference>
<gene>
    <name evidence="3" type="ORF">EDD29_0711</name>
</gene>
<keyword evidence="1" id="KW-1133">Transmembrane helix</keyword>
<accession>A0A3N1CPG7</accession>
<feature type="transmembrane region" description="Helical" evidence="1">
    <location>
        <begin position="84"/>
        <end position="101"/>
    </location>
</feature>
<feature type="transmembrane region" description="Helical" evidence="1">
    <location>
        <begin position="57"/>
        <end position="77"/>
    </location>
</feature>
<proteinExistence type="predicted"/>
<keyword evidence="4" id="KW-1185">Reference proteome</keyword>
<protein>
    <submittedName>
        <fullName evidence="3">Uncharacterized protein DUF998</fullName>
    </submittedName>
</protein>
<comment type="caution">
    <text evidence="3">The sequence shown here is derived from an EMBL/GenBank/DDBJ whole genome shotgun (WGS) entry which is preliminary data.</text>
</comment>
<evidence type="ECO:0000256" key="1">
    <source>
        <dbReference type="SAM" id="Phobius"/>
    </source>
</evidence>
<keyword evidence="1" id="KW-0812">Transmembrane</keyword>
<feature type="transmembrane region" description="Helical" evidence="1">
    <location>
        <begin position="146"/>
        <end position="164"/>
    </location>
</feature>
<evidence type="ECO:0000256" key="2">
    <source>
        <dbReference type="SAM" id="SignalP"/>
    </source>
</evidence>
<keyword evidence="1" id="KW-0472">Membrane</keyword>
<evidence type="ECO:0000313" key="3">
    <source>
        <dbReference type="EMBL" id="ROO83217.1"/>
    </source>
</evidence>
<feature type="transmembrane region" description="Helical" evidence="1">
    <location>
        <begin position="184"/>
        <end position="200"/>
    </location>
</feature>
<keyword evidence="2" id="KW-0732">Signal</keyword>
<feature type="transmembrane region" description="Helical" evidence="1">
    <location>
        <begin position="113"/>
        <end position="134"/>
    </location>
</feature>
<dbReference type="Pfam" id="PF06197">
    <property type="entry name" value="DUF998"/>
    <property type="match status" value="1"/>
</dbReference>
<dbReference type="OrthoDB" id="3297422at2"/>
<dbReference type="RefSeq" id="WP_123662204.1">
    <property type="nucleotide sequence ID" value="NZ_RJKE01000001.1"/>
</dbReference>